<accession>A0A7C9C9V7</accession>
<evidence type="ECO:0000313" key="1">
    <source>
        <dbReference type="EMBL" id="MBA4613982.1"/>
    </source>
</evidence>
<proteinExistence type="predicted"/>
<reference evidence="1" key="2">
    <citation type="submission" date="2020-07" db="EMBL/GenBank/DDBJ databases">
        <authorList>
            <person name="Vera ALvarez R."/>
            <person name="Arias-Moreno D.M."/>
            <person name="Jimenez-Jacinto V."/>
            <person name="Jimenez-Bremont J.F."/>
            <person name="Swaminathan K."/>
            <person name="Moose S.P."/>
            <person name="Guerrero-Gonzalez M.L."/>
            <person name="Marino-Ramirez L."/>
            <person name="Landsman D."/>
            <person name="Rodriguez-Kessler M."/>
            <person name="Delgado-Sanchez P."/>
        </authorList>
    </citation>
    <scope>NUCLEOTIDE SEQUENCE</scope>
    <source>
        <tissue evidence="1">Cladode</tissue>
    </source>
</reference>
<dbReference type="AlphaFoldDB" id="A0A7C9C9V7"/>
<reference evidence="1" key="1">
    <citation type="journal article" date="2013" name="J. Plant Res.">
        <title>Effect of fungi and light on seed germination of three Opuntia species from semiarid lands of central Mexico.</title>
        <authorList>
            <person name="Delgado-Sanchez P."/>
            <person name="Jimenez-Bremont J.F."/>
            <person name="Guerrero-Gonzalez Mde L."/>
            <person name="Flores J."/>
        </authorList>
    </citation>
    <scope>NUCLEOTIDE SEQUENCE</scope>
    <source>
        <tissue evidence="1">Cladode</tissue>
    </source>
</reference>
<sequence>MLQLAYFKELNEQIQSMHRQLSSRFNQASIFCADNFGSNLVRIPRQIRHIHESNRHELMCRKAELRMQKQLRDYEVTCLSIQCVLEMKRWRREKSKIRSGSQP</sequence>
<organism evidence="1">
    <name type="scientific">Opuntia streptacantha</name>
    <name type="common">Prickly pear cactus</name>
    <name type="synonym">Opuntia cardona</name>
    <dbReference type="NCBI Taxonomy" id="393608"/>
    <lineage>
        <taxon>Eukaryota</taxon>
        <taxon>Viridiplantae</taxon>
        <taxon>Streptophyta</taxon>
        <taxon>Embryophyta</taxon>
        <taxon>Tracheophyta</taxon>
        <taxon>Spermatophyta</taxon>
        <taxon>Magnoliopsida</taxon>
        <taxon>eudicotyledons</taxon>
        <taxon>Gunneridae</taxon>
        <taxon>Pentapetalae</taxon>
        <taxon>Caryophyllales</taxon>
        <taxon>Cactineae</taxon>
        <taxon>Cactaceae</taxon>
        <taxon>Opuntioideae</taxon>
        <taxon>Opuntia</taxon>
    </lineage>
</organism>
<dbReference type="EMBL" id="GISG01000168">
    <property type="protein sequence ID" value="MBA4613982.1"/>
    <property type="molecule type" value="Transcribed_RNA"/>
</dbReference>
<name>A0A7C9C9V7_OPUST</name>
<protein>
    <submittedName>
        <fullName evidence="1">Uncharacterized protein</fullName>
    </submittedName>
</protein>